<dbReference type="RefSeq" id="WP_336130564.1">
    <property type="nucleotide sequence ID" value="NZ_JBANDL010000002.1"/>
</dbReference>
<dbReference type="SUPFAM" id="SSF52540">
    <property type="entry name" value="P-loop containing nucleoside triphosphate hydrolases"/>
    <property type="match status" value="1"/>
</dbReference>
<name>A0ABU8CYS4_9GAMM</name>
<evidence type="ECO:0008006" key="3">
    <source>
        <dbReference type="Google" id="ProtNLM"/>
    </source>
</evidence>
<evidence type="ECO:0000313" key="1">
    <source>
        <dbReference type="EMBL" id="MEI2453143.1"/>
    </source>
</evidence>
<protein>
    <recommendedName>
        <fullName evidence="3">Zinc ribbon domain-containing protein</fullName>
    </recommendedName>
</protein>
<reference evidence="1 2" key="1">
    <citation type="submission" date="2024-02" db="EMBL/GenBank/DDBJ databases">
        <title>Lysobacter Genome Sequencing and Mining.</title>
        <authorList>
            <person name="Bierman J."/>
            <person name="Walker M.C."/>
        </authorList>
    </citation>
    <scope>NUCLEOTIDE SEQUENCE [LARGE SCALE GENOMIC DNA]</scope>
    <source>
        <strain evidence="1 2">PB6250</strain>
    </source>
</reference>
<gene>
    <name evidence="1" type="ORF">V2J18_00470</name>
</gene>
<keyword evidence="2" id="KW-1185">Reference proteome</keyword>
<dbReference type="EMBL" id="JBANDL010000002">
    <property type="protein sequence ID" value="MEI2453143.1"/>
    <property type="molecule type" value="Genomic_DNA"/>
</dbReference>
<proteinExistence type="predicted"/>
<dbReference type="InterPro" id="IPR027417">
    <property type="entry name" value="P-loop_NTPase"/>
</dbReference>
<evidence type="ECO:0000313" key="2">
    <source>
        <dbReference type="Proteomes" id="UP001387215"/>
    </source>
</evidence>
<dbReference type="Proteomes" id="UP001387215">
    <property type="component" value="Unassembled WGS sequence"/>
</dbReference>
<organism evidence="1 2">
    <name type="scientific">Lysobacter firmicutimachus</name>
    <dbReference type="NCBI Taxonomy" id="1792846"/>
    <lineage>
        <taxon>Bacteria</taxon>
        <taxon>Pseudomonadati</taxon>
        <taxon>Pseudomonadota</taxon>
        <taxon>Gammaproteobacteria</taxon>
        <taxon>Lysobacterales</taxon>
        <taxon>Lysobacteraceae</taxon>
        <taxon>Lysobacter</taxon>
    </lineage>
</organism>
<sequence length="575" mass="64743">MTSAQVENELESALQQRADYIPIEDLLRETSPSGDLFQVVLRELTNRSMRTIVGPRGCGKTHMMRYAWLQCRDEGARPFAVYASFNRYFRLEPLLSSHAGALEQFHSWVLARTVLALVDSGQEWQPKLELDDLLQELVSVDDLQAFVTRIERSQPLNELTQRVADSLSIEVVQKLIKAARERAGRKFAVLLMDDAALTLTPEYLIEFLDIVRSLKAVDLAPKASVYPGTTEISPKFHQGQDSVAIPVWLCVEDPGYDDTMDGIAQARVRDFNKVPHDVRIMLRFAAFGIPRAYLTMLDEFQRGDFKTQQQGVSRIIQDHFDARIAEFRSLGKKVPKLESLVTAGEAVLEGIAREIKAFNEKLAARQQKQLTYGIVEAELTPIIERMFSLLVEAGLTYDNRTVKHGTPERIYRRFIPHTANLLFIRALGGGGPGGSLKQTVDAIALRSAKHPIRKGLQRVVPSVDLEHLSLSLPKCAACDTRRLTDNQRFCHNCGQQLVDASTFAQCLDTPIGQVPGLTQWQREQILQHLPMLRTLRDFLAKQDPAADLLTVRGFGRRRTARIVDVLNGFVDDYLS</sequence>
<comment type="caution">
    <text evidence="1">The sequence shown here is derived from an EMBL/GenBank/DDBJ whole genome shotgun (WGS) entry which is preliminary data.</text>
</comment>
<accession>A0ABU8CYS4</accession>